<evidence type="ECO:0000313" key="1">
    <source>
        <dbReference type="EMBL" id="ASV63867.1"/>
    </source>
</evidence>
<dbReference type="EMBL" id="CP011923">
    <property type="protein sequence ID" value="ASV63867.1"/>
    <property type="molecule type" value="Genomic_DNA"/>
</dbReference>
<organism evidence="1 2">
    <name type="scientific">Francisella orientalis</name>
    <dbReference type="NCBI Taxonomy" id="299583"/>
    <lineage>
        <taxon>Bacteria</taxon>
        <taxon>Pseudomonadati</taxon>
        <taxon>Pseudomonadota</taxon>
        <taxon>Gammaproteobacteria</taxon>
        <taxon>Thiotrichales</taxon>
        <taxon>Francisellaceae</taxon>
        <taxon>Francisella</taxon>
    </lineage>
</organism>
<keyword evidence="2" id="KW-1185">Reference proteome</keyword>
<dbReference type="Proteomes" id="UP000035930">
    <property type="component" value="Chromosome"/>
</dbReference>
<protein>
    <submittedName>
        <fullName evidence="1">Uncharacterized protein</fullName>
    </submittedName>
</protein>
<name>A0ABM6MCK7_9GAMM</name>
<accession>A0ABM6MCK7</accession>
<sequence>MAEYKFDSSVDNNKIFLVDYSNIDGRVDPFFIFLI</sequence>
<proteinExistence type="predicted"/>
<evidence type="ECO:0000313" key="2">
    <source>
        <dbReference type="Proteomes" id="UP000035930"/>
    </source>
</evidence>
<reference evidence="1" key="1">
    <citation type="submission" date="2017-08" db="EMBL/GenBank/DDBJ databases">
        <title>Complete Genome Sequence of Francisella noatunensis subsp. orientalis strain FNO190.</title>
        <authorList>
            <person name="Pereira F.L."/>
            <person name="Goncalves L.A."/>
            <person name="Guilherme T.C."/>
            <person name="Soares S.C."/>
            <person name="Dorella F.A."/>
            <person name="Carvalho A.F."/>
            <person name="Leibowitz M.P."/>
            <person name="Leal C.A.G."/>
            <person name="Azevedo V.A.C."/>
            <person name="Figueiredo H.C.P."/>
        </authorList>
    </citation>
    <scope>NUCLEOTIDE SEQUENCE</scope>
    <source>
        <strain evidence="1">FNO190</strain>
    </source>
</reference>
<gene>
    <name evidence="1" type="ORF">FNO190_1109a</name>
</gene>